<dbReference type="PROSITE" id="PS51379">
    <property type="entry name" value="4FE4S_FER_2"/>
    <property type="match status" value="1"/>
</dbReference>
<evidence type="ECO:0000256" key="1">
    <source>
        <dbReference type="ARBA" id="ARBA00022723"/>
    </source>
</evidence>
<dbReference type="GO" id="GO:0005886">
    <property type="term" value="C:plasma membrane"/>
    <property type="evidence" value="ECO:0007669"/>
    <property type="project" value="TreeGrafter"/>
</dbReference>
<dbReference type="PANTHER" id="PTHR43255:SF2">
    <property type="entry name" value="HETERODISULFIDE REDUCTASE RELATED PROTEIN"/>
    <property type="match status" value="1"/>
</dbReference>
<keyword evidence="3" id="KW-0411">Iron-sulfur</keyword>
<protein>
    <submittedName>
        <fullName evidence="6">Heterodisulfide reductase</fullName>
    </submittedName>
</protein>
<keyword evidence="2" id="KW-0408">Iron</keyword>
<evidence type="ECO:0000259" key="5">
    <source>
        <dbReference type="PROSITE" id="PS51379"/>
    </source>
</evidence>
<organism evidence="6">
    <name type="scientific">Caldithrix abyssi</name>
    <dbReference type="NCBI Taxonomy" id="187145"/>
    <lineage>
        <taxon>Bacteria</taxon>
        <taxon>Pseudomonadati</taxon>
        <taxon>Calditrichota</taxon>
        <taxon>Calditrichia</taxon>
        <taxon>Calditrichales</taxon>
        <taxon>Calditrichaceae</taxon>
        <taxon>Caldithrix</taxon>
    </lineage>
</organism>
<evidence type="ECO:0000313" key="6">
    <source>
        <dbReference type="EMBL" id="HHE54421.1"/>
    </source>
</evidence>
<accession>A0A7V5H219</accession>
<dbReference type="InterPro" id="IPR017896">
    <property type="entry name" value="4Fe4S_Fe-S-bd"/>
</dbReference>
<dbReference type="InterPro" id="IPR017900">
    <property type="entry name" value="4Fe4S_Fe_S_CS"/>
</dbReference>
<dbReference type="SUPFAM" id="SSF46548">
    <property type="entry name" value="alpha-helical ferredoxin"/>
    <property type="match status" value="1"/>
</dbReference>
<keyword evidence="4" id="KW-1133">Transmembrane helix</keyword>
<dbReference type="InterPro" id="IPR009051">
    <property type="entry name" value="Helical_ferredxn"/>
</dbReference>
<keyword evidence="4" id="KW-0812">Transmembrane</keyword>
<reference evidence="6" key="1">
    <citation type="journal article" date="2020" name="mSystems">
        <title>Genome- and Community-Level Interaction Insights into Carbon Utilization and Element Cycling Functions of Hydrothermarchaeota in Hydrothermal Sediment.</title>
        <authorList>
            <person name="Zhou Z."/>
            <person name="Liu Y."/>
            <person name="Xu W."/>
            <person name="Pan J."/>
            <person name="Luo Z.H."/>
            <person name="Li M."/>
        </authorList>
    </citation>
    <scope>NUCLEOTIDE SEQUENCE [LARGE SCALE GENOMIC DNA]</scope>
    <source>
        <strain evidence="6">HyVt-76</strain>
    </source>
</reference>
<dbReference type="PANTHER" id="PTHR43255">
    <property type="entry name" value="IRON-SULFUR-BINDING OXIDOREDUCTASE FADF-RELATED-RELATED"/>
    <property type="match status" value="1"/>
</dbReference>
<dbReference type="GO" id="GO:0051536">
    <property type="term" value="F:iron-sulfur cluster binding"/>
    <property type="evidence" value="ECO:0007669"/>
    <property type="project" value="UniProtKB-KW"/>
</dbReference>
<dbReference type="Gene3D" id="1.10.1060.10">
    <property type="entry name" value="Alpha-helical ferredoxin"/>
    <property type="match status" value="1"/>
</dbReference>
<keyword evidence="1" id="KW-0479">Metal-binding</keyword>
<dbReference type="PROSITE" id="PS00198">
    <property type="entry name" value="4FE4S_FER_1"/>
    <property type="match status" value="2"/>
</dbReference>
<keyword evidence="4" id="KW-0472">Membrane</keyword>
<gene>
    <name evidence="6" type="ORF">ENL21_01470</name>
</gene>
<evidence type="ECO:0000256" key="2">
    <source>
        <dbReference type="ARBA" id="ARBA00023004"/>
    </source>
</evidence>
<dbReference type="AlphaFoldDB" id="A0A7V5H219"/>
<name>A0A7V5H219_CALAY</name>
<evidence type="ECO:0000256" key="4">
    <source>
        <dbReference type="SAM" id="Phobius"/>
    </source>
</evidence>
<feature type="domain" description="4Fe-4S ferredoxin-type" evidence="5">
    <location>
        <begin position="23"/>
        <end position="54"/>
    </location>
</feature>
<comment type="caution">
    <text evidence="6">The sequence shown here is derived from an EMBL/GenBank/DDBJ whole genome shotgun (WGS) entry which is preliminary data.</text>
</comment>
<dbReference type="GO" id="GO:0046872">
    <property type="term" value="F:metal ion binding"/>
    <property type="evidence" value="ECO:0007669"/>
    <property type="project" value="UniProtKB-KW"/>
</dbReference>
<dbReference type="Proteomes" id="UP000886111">
    <property type="component" value="Unassembled WGS sequence"/>
</dbReference>
<dbReference type="Pfam" id="PF13183">
    <property type="entry name" value="Fer4_8"/>
    <property type="match status" value="1"/>
</dbReference>
<proteinExistence type="predicted"/>
<evidence type="ECO:0000256" key="3">
    <source>
        <dbReference type="ARBA" id="ARBA00023014"/>
    </source>
</evidence>
<sequence length="192" mass="21820">MQISRKVKYETELDAQFPAWLTTIPGGERARECMQCGTCSSICPISVYMDITPRRLMAMADAGFKDEVLHSFTIWLCASCYACTVNCPKDIKITDVMYGLKRRAIEEKILPSRRFAIPILARSFVNMVKKNGRTTESRLVMMLAFKIGLFHLLKMAPLGWSLLRSGRLSFKKERVQNRQQIKAMLKAAEASS</sequence>
<feature type="transmembrane region" description="Helical" evidence="4">
    <location>
        <begin position="139"/>
        <end position="160"/>
    </location>
</feature>
<dbReference type="EMBL" id="DRTD01000107">
    <property type="protein sequence ID" value="HHE54421.1"/>
    <property type="molecule type" value="Genomic_DNA"/>
</dbReference>
<dbReference type="InterPro" id="IPR051460">
    <property type="entry name" value="HdrC_iron-sulfur_subunit"/>
</dbReference>